<keyword evidence="5" id="KW-1185">Reference proteome</keyword>
<feature type="transmembrane region" description="Helical" evidence="1">
    <location>
        <begin position="232"/>
        <end position="247"/>
    </location>
</feature>
<proteinExistence type="predicted"/>
<feature type="domain" description="Acyltransferase 3" evidence="2">
    <location>
        <begin position="33"/>
        <end position="352"/>
    </location>
</feature>
<dbReference type="GO" id="GO:0016020">
    <property type="term" value="C:membrane"/>
    <property type="evidence" value="ECO:0007669"/>
    <property type="project" value="TreeGrafter"/>
</dbReference>
<feature type="transmembrane region" description="Helical" evidence="1">
    <location>
        <begin position="285"/>
        <end position="304"/>
    </location>
</feature>
<organism evidence="4 5">
    <name type="scientific">Aphanomyces stellatus</name>
    <dbReference type="NCBI Taxonomy" id="120398"/>
    <lineage>
        <taxon>Eukaryota</taxon>
        <taxon>Sar</taxon>
        <taxon>Stramenopiles</taxon>
        <taxon>Oomycota</taxon>
        <taxon>Saprolegniomycetes</taxon>
        <taxon>Saprolegniales</taxon>
        <taxon>Verrucalvaceae</taxon>
        <taxon>Aphanomyces</taxon>
    </lineage>
</organism>
<dbReference type="Pfam" id="PF01757">
    <property type="entry name" value="Acyl_transf_3"/>
    <property type="match status" value="1"/>
</dbReference>
<evidence type="ECO:0000313" key="3">
    <source>
        <dbReference type="EMBL" id="KAF0718820.1"/>
    </source>
</evidence>
<evidence type="ECO:0000259" key="2">
    <source>
        <dbReference type="Pfam" id="PF01757"/>
    </source>
</evidence>
<dbReference type="EMBL" id="VJMH01000117">
    <property type="protein sequence ID" value="KAF0718820.1"/>
    <property type="molecule type" value="Genomic_DNA"/>
</dbReference>
<dbReference type="InterPro" id="IPR002656">
    <property type="entry name" value="Acyl_transf_3_dom"/>
</dbReference>
<evidence type="ECO:0000256" key="1">
    <source>
        <dbReference type="SAM" id="Phobius"/>
    </source>
</evidence>
<keyword evidence="1" id="KW-0472">Membrane</keyword>
<feature type="transmembrane region" description="Helical" evidence="1">
    <location>
        <begin position="384"/>
        <end position="404"/>
    </location>
</feature>
<feature type="transmembrane region" description="Helical" evidence="1">
    <location>
        <begin position="254"/>
        <end position="273"/>
    </location>
</feature>
<keyword evidence="1" id="KW-1133">Transmembrane helix</keyword>
<dbReference type="EMBL" id="CAADRA010000117">
    <property type="protein sequence ID" value="VFT78677.1"/>
    <property type="molecule type" value="Genomic_DNA"/>
</dbReference>
<accession>A0A485K6I2</accession>
<dbReference type="GO" id="GO:0000271">
    <property type="term" value="P:polysaccharide biosynthetic process"/>
    <property type="evidence" value="ECO:0007669"/>
    <property type="project" value="TreeGrafter"/>
</dbReference>
<feature type="transmembrane region" description="Helical" evidence="1">
    <location>
        <begin position="188"/>
        <end position="212"/>
    </location>
</feature>
<reference evidence="3" key="2">
    <citation type="submission" date="2019-06" db="EMBL/GenBank/DDBJ databases">
        <title>Genomics analysis of Aphanomyces spp. identifies a new class of oomycete effector associated with host adaptation.</title>
        <authorList>
            <person name="Gaulin E."/>
        </authorList>
    </citation>
    <scope>NUCLEOTIDE SEQUENCE</scope>
    <source>
        <strain evidence="3">CBS 578.67</strain>
    </source>
</reference>
<name>A0A485K6I2_9STRA</name>
<protein>
    <submittedName>
        <fullName evidence="4">Aste57867_1460 protein</fullName>
    </submittedName>
</protein>
<dbReference type="AlphaFoldDB" id="A0A485K6I2"/>
<dbReference type="PANTHER" id="PTHR23028:SF53">
    <property type="entry name" value="ACYL_TRANSF_3 DOMAIN-CONTAINING PROTEIN"/>
    <property type="match status" value="1"/>
</dbReference>
<reference evidence="4 5" key="1">
    <citation type="submission" date="2019-03" db="EMBL/GenBank/DDBJ databases">
        <authorList>
            <person name="Gaulin E."/>
            <person name="Dumas B."/>
        </authorList>
    </citation>
    <scope>NUCLEOTIDE SEQUENCE [LARGE SCALE GENOMIC DNA]</scope>
    <source>
        <strain evidence="4">CBS 568.67</strain>
    </source>
</reference>
<keyword evidence="1" id="KW-0812">Transmembrane</keyword>
<evidence type="ECO:0000313" key="5">
    <source>
        <dbReference type="Proteomes" id="UP000332933"/>
    </source>
</evidence>
<dbReference type="GO" id="GO:0016747">
    <property type="term" value="F:acyltransferase activity, transferring groups other than amino-acyl groups"/>
    <property type="evidence" value="ECO:0007669"/>
    <property type="project" value="InterPro"/>
</dbReference>
<dbReference type="PANTHER" id="PTHR23028">
    <property type="entry name" value="ACETYLTRANSFERASE"/>
    <property type="match status" value="1"/>
</dbReference>
<feature type="transmembrane region" description="Helical" evidence="1">
    <location>
        <begin position="99"/>
        <end position="120"/>
    </location>
</feature>
<feature type="transmembrane region" description="Helical" evidence="1">
    <location>
        <begin position="311"/>
        <end position="331"/>
    </location>
</feature>
<feature type="transmembrane region" description="Helical" evidence="1">
    <location>
        <begin position="57"/>
        <end position="78"/>
    </location>
</feature>
<dbReference type="OrthoDB" id="207378at2759"/>
<gene>
    <name evidence="4" type="primary">Aste57867_1460</name>
    <name evidence="3" type="ORF">As57867_001459</name>
    <name evidence="4" type="ORF">ASTE57867_1460</name>
</gene>
<sequence length="408" mass="46078">MAEESGPLVISDDKSDALPTKAGLQHVLTYRPDIDGLRTVAVFSAILFHCDNVIFPWGYTGVDIFFVISGYLITGILLKQSAKSTFTYADFYSRRIRRIFPTLLLVIGTSVVLGLLLYPKPERRELAFKSFCATVFGVNFAMVFTEESSLVQSKFVNPLEHFWSLSVEEQYYIFWPFVVALLVRLRPVAAVAVQLVLFAIFFGTHVLLYVYFQPPPPIDLNFYQYFISPSRFWNMSAGGLLAYATFLRSSSPWIFSPCFASFLSLFGMLLLAIPVVLMKSRDETPGLWTVFPVFGTVLLILAGMNSVLNKYVLATPPFVFLGKISYALYMWHYPLLHFVPYIHPTEPQPVYLQPYSVVAFSILLSIPTVKLLEDPIRIYKPRLAVPLLALGMVITSAASLAWYIDLSQ</sequence>
<dbReference type="Proteomes" id="UP000332933">
    <property type="component" value="Unassembled WGS sequence"/>
</dbReference>
<feature type="transmembrane region" description="Helical" evidence="1">
    <location>
        <begin position="351"/>
        <end position="372"/>
    </location>
</feature>
<dbReference type="InterPro" id="IPR050879">
    <property type="entry name" value="Acyltransferase_3"/>
</dbReference>
<evidence type="ECO:0000313" key="4">
    <source>
        <dbReference type="EMBL" id="VFT78677.1"/>
    </source>
</evidence>